<dbReference type="Proteomes" id="UP000548476">
    <property type="component" value="Unassembled WGS sequence"/>
</dbReference>
<protein>
    <submittedName>
        <fullName evidence="1">Uncharacterized protein</fullName>
    </submittedName>
</protein>
<gene>
    <name evidence="1" type="ORF">HNR73_007500</name>
</gene>
<dbReference type="EMBL" id="JACHGT010000024">
    <property type="protein sequence ID" value="MBB6039603.1"/>
    <property type="molecule type" value="Genomic_DNA"/>
</dbReference>
<dbReference type="AlphaFoldDB" id="A0A841FY01"/>
<comment type="caution">
    <text evidence="1">The sequence shown here is derived from an EMBL/GenBank/DDBJ whole genome shotgun (WGS) entry which is preliminary data.</text>
</comment>
<keyword evidence="2" id="KW-1185">Reference proteome</keyword>
<sequence length="99" mass="10139">MPWRGRAVADLGEECGGIAEGLVGVVVLAQAVRGEADAPGARAAVWGAEFGVRRQRLAAVVEGLAAFAKVGQVVADAVERHGDPAPVPVAPNRSKACRE</sequence>
<evidence type="ECO:0000313" key="1">
    <source>
        <dbReference type="EMBL" id="MBB6039603.1"/>
    </source>
</evidence>
<accession>A0A841FY01</accession>
<evidence type="ECO:0000313" key="2">
    <source>
        <dbReference type="Proteomes" id="UP000548476"/>
    </source>
</evidence>
<reference evidence="1 2" key="1">
    <citation type="submission" date="2020-08" db="EMBL/GenBank/DDBJ databases">
        <title>Genomic Encyclopedia of Type Strains, Phase IV (KMG-IV): sequencing the most valuable type-strain genomes for metagenomic binning, comparative biology and taxonomic classification.</title>
        <authorList>
            <person name="Goeker M."/>
        </authorList>
    </citation>
    <scope>NUCLEOTIDE SEQUENCE [LARGE SCALE GENOMIC DNA]</scope>
    <source>
        <strain evidence="1 2">YIM 65646</strain>
    </source>
</reference>
<dbReference type="RefSeq" id="WP_184792692.1">
    <property type="nucleotide sequence ID" value="NZ_BONT01000028.1"/>
</dbReference>
<proteinExistence type="predicted"/>
<name>A0A841FY01_9ACTN</name>
<organism evidence="1 2">
    <name type="scientific">Phytomonospora endophytica</name>
    <dbReference type="NCBI Taxonomy" id="714109"/>
    <lineage>
        <taxon>Bacteria</taxon>
        <taxon>Bacillati</taxon>
        <taxon>Actinomycetota</taxon>
        <taxon>Actinomycetes</taxon>
        <taxon>Micromonosporales</taxon>
        <taxon>Micromonosporaceae</taxon>
        <taxon>Phytomonospora</taxon>
    </lineage>
</organism>